<feature type="domain" description="SWIM-type" evidence="1">
    <location>
        <begin position="86"/>
        <end position="102"/>
    </location>
</feature>
<feature type="domain" description="SWIM-type" evidence="1">
    <location>
        <begin position="208"/>
        <end position="224"/>
    </location>
</feature>
<dbReference type="Proteomes" id="UP000678499">
    <property type="component" value="Unassembled WGS sequence"/>
</dbReference>
<dbReference type="AlphaFoldDB" id="A0A7R9BXS0"/>
<dbReference type="EMBL" id="OA885444">
    <property type="protein sequence ID" value="CAD7282047.1"/>
    <property type="molecule type" value="Genomic_DNA"/>
</dbReference>
<dbReference type="EMBL" id="CAJPEX010003407">
    <property type="protein sequence ID" value="CAG0922199.1"/>
    <property type="molecule type" value="Genomic_DNA"/>
</dbReference>
<dbReference type="GO" id="GO:0008270">
    <property type="term" value="F:zinc ion binding"/>
    <property type="evidence" value="ECO:0007669"/>
    <property type="project" value="InterPro"/>
</dbReference>
<keyword evidence="3" id="KW-1185">Reference proteome</keyword>
<dbReference type="Pfam" id="PF04434">
    <property type="entry name" value="SWIM"/>
    <property type="match status" value="2"/>
</dbReference>
<accession>A0A7R9BXS0</accession>
<evidence type="ECO:0000313" key="2">
    <source>
        <dbReference type="EMBL" id="CAD7282047.1"/>
    </source>
</evidence>
<name>A0A7R9BXS0_9CRUS</name>
<dbReference type="OrthoDB" id="6344725at2759"/>
<reference evidence="2" key="1">
    <citation type="submission" date="2020-11" db="EMBL/GenBank/DDBJ databases">
        <authorList>
            <person name="Tran Van P."/>
        </authorList>
    </citation>
    <scope>NUCLEOTIDE SEQUENCE</scope>
</reference>
<gene>
    <name evidence="2" type="ORF">NMOB1V02_LOCUS9679</name>
</gene>
<evidence type="ECO:0000259" key="1">
    <source>
        <dbReference type="Pfam" id="PF04434"/>
    </source>
</evidence>
<protein>
    <recommendedName>
        <fullName evidence="1">SWIM-type domain-containing protein</fullName>
    </recommendedName>
</protein>
<sequence length="280" mass="31274">MNIICGRCEAGASQGNKKTGPRPPDSESGIDFTQAQSNVPAHLTSDAVTRVGCEGALDNVPEEDIQRIIDNPTLYTFYQACILGEDVRKIQCTCSGWELRRIMVGLVNPSLCPPRARHPYCPSSEQRIRGQDFMKHLSKVLLLLLVASLTAVDFTQAQSNVPAHLTSDAVTRVGCEGALDNVPEEDIQRIIDNPTLYTFYQACILGEDVRKIQCTCSGWELRRIMVGLVNPSLCPPRARHPYCPSSEQRIRGQDFMKHLSKVDNKTWRKVLSKYSGRENR</sequence>
<proteinExistence type="predicted"/>
<dbReference type="InterPro" id="IPR007527">
    <property type="entry name" value="Znf_SWIM"/>
</dbReference>
<organism evidence="2">
    <name type="scientific">Notodromas monacha</name>
    <dbReference type="NCBI Taxonomy" id="399045"/>
    <lineage>
        <taxon>Eukaryota</taxon>
        <taxon>Metazoa</taxon>
        <taxon>Ecdysozoa</taxon>
        <taxon>Arthropoda</taxon>
        <taxon>Crustacea</taxon>
        <taxon>Oligostraca</taxon>
        <taxon>Ostracoda</taxon>
        <taxon>Podocopa</taxon>
        <taxon>Podocopida</taxon>
        <taxon>Cypridocopina</taxon>
        <taxon>Cypridoidea</taxon>
        <taxon>Cyprididae</taxon>
        <taxon>Notodromas</taxon>
    </lineage>
</organism>
<evidence type="ECO:0000313" key="3">
    <source>
        <dbReference type="Proteomes" id="UP000678499"/>
    </source>
</evidence>